<evidence type="ECO:0000256" key="4">
    <source>
        <dbReference type="SAM" id="SignalP"/>
    </source>
</evidence>
<dbReference type="PANTHER" id="PTHR34399">
    <property type="entry name" value="AVIDIN-RELATED"/>
    <property type="match status" value="1"/>
</dbReference>
<protein>
    <submittedName>
        <fullName evidence="5">Uncharacterized protein</fullName>
    </submittedName>
</protein>
<evidence type="ECO:0000313" key="6">
    <source>
        <dbReference type="Proteomes" id="UP000887013"/>
    </source>
</evidence>
<dbReference type="GO" id="GO:0005576">
    <property type="term" value="C:extracellular region"/>
    <property type="evidence" value="ECO:0007669"/>
    <property type="project" value="UniProtKB-SubCell"/>
</dbReference>
<sequence>MYLISALIFCFSLTIVFAANCEDISGIWRNQLGSNMTIIQISQNQFTGEYSTAVESKWRAALVTSNLT</sequence>
<feature type="non-terminal residue" evidence="5">
    <location>
        <position position="1"/>
    </location>
</feature>
<evidence type="ECO:0000313" key="5">
    <source>
        <dbReference type="EMBL" id="GFT13109.1"/>
    </source>
</evidence>
<dbReference type="GO" id="GO:0009374">
    <property type="term" value="F:biotin binding"/>
    <property type="evidence" value="ECO:0007669"/>
    <property type="project" value="InterPro"/>
</dbReference>
<comment type="caution">
    <text evidence="5">The sequence shown here is derived from an EMBL/GenBank/DDBJ whole genome shotgun (WGS) entry which is preliminary data.</text>
</comment>
<comment type="subcellular location">
    <subcellularLocation>
        <location evidence="1">Secreted</location>
    </subcellularLocation>
</comment>
<feature type="chain" id="PRO_5036480499" evidence="4">
    <location>
        <begin position="19"/>
        <end position="68"/>
    </location>
</feature>
<dbReference type="Gene3D" id="2.40.128.30">
    <property type="entry name" value="Avidin-like"/>
    <property type="match status" value="1"/>
</dbReference>
<keyword evidence="2" id="KW-0964">Secreted</keyword>
<dbReference type="OrthoDB" id="2821340at2759"/>
<dbReference type="EMBL" id="BMAW01009291">
    <property type="protein sequence ID" value="GFT13109.1"/>
    <property type="molecule type" value="Genomic_DNA"/>
</dbReference>
<name>A0A8X6TGR7_NEPPI</name>
<dbReference type="InterPro" id="IPR051764">
    <property type="entry name" value="Avidin/Streptavidin-rel"/>
</dbReference>
<dbReference type="InterPro" id="IPR005468">
    <property type="entry name" value="Avidin/str"/>
</dbReference>
<dbReference type="AlphaFoldDB" id="A0A8X6TGR7"/>
<evidence type="ECO:0000256" key="1">
    <source>
        <dbReference type="ARBA" id="ARBA00004613"/>
    </source>
</evidence>
<dbReference type="Pfam" id="PF01382">
    <property type="entry name" value="Avidin"/>
    <property type="match status" value="1"/>
</dbReference>
<feature type="signal peptide" evidence="4">
    <location>
        <begin position="1"/>
        <end position="18"/>
    </location>
</feature>
<keyword evidence="3 4" id="KW-0732">Signal</keyword>
<evidence type="ECO:0000256" key="3">
    <source>
        <dbReference type="ARBA" id="ARBA00022729"/>
    </source>
</evidence>
<evidence type="ECO:0000256" key="2">
    <source>
        <dbReference type="ARBA" id="ARBA00022525"/>
    </source>
</evidence>
<reference evidence="5" key="1">
    <citation type="submission" date="2020-08" db="EMBL/GenBank/DDBJ databases">
        <title>Multicomponent nature underlies the extraordinary mechanical properties of spider dragline silk.</title>
        <authorList>
            <person name="Kono N."/>
            <person name="Nakamura H."/>
            <person name="Mori M."/>
            <person name="Yoshida Y."/>
            <person name="Ohtoshi R."/>
            <person name="Malay A.D."/>
            <person name="Moran D.A.P."/>
            <person name="Tomita M."/>
            <person name="Numata K."/>
            <person name="Arakawa K."/>
        </authorList>
    </citation>
    <scope>NUCLEOTIDE SEQUENCE</scope>
</reference>
<dbReference type="Proteomes" id="UP000887013">
    <property type="component" value="Unassembled WGS sequence"/>
</dbReference>
<proteinExistence type="predicted"/>
<dbReference type="InterPro" id="IPR036896">
    <property type="entry name" value="Avidin-like_sf"/>
</dbReference>
<gene>
    <name evidence="5" type="primary">AVEN_205129_1</name>
    <name evidence="5" type="ORF">NPIL_10241</name>
</gene>
<keyword evidence="6" id="KW-1185">Reference proteome</keyword>
<organism evidence="5 6">
    <name type="scientific">Nephila pilipes</name>
    <name type="common">Giant wood spider</name>
    <name type="synonym">Nephila maculata</name>
    <dbReference type="NCBI Taxonomy" id="299642"/>
    <lineage>
        <taxon>Eukaryota</taxon>
        <taxon>Metazoa</taxon>
        <taxon>Ecdysozoa</taxon>
        <taxon>Arthropoda</taxon>
        <taxon>Chelicerata</taxon>
        <taxon>Arachnida</taxon>
        <taxon>Araneae</taxon>
        <taxon>Araneomorphae</taxon>
        <taxon>Entelegynae</taxon>
        <taxon>Araneoidea</taxon>
        <taxon>Nephilidae</taxon>
        <taxon>Nephila</taxon>
    </lineage>
</organism>
<accession>A0A8X6TGR7</accession>
<dbReference type="SUPFAM" id="SSF50876">
    <property type="entry name" value="Avidin/streptavidin"/>
    <property type="match status" value="1"/>
</dbReference>